<dbReference type="NCBIfam" id="NF040586">
    <property type="entry name" value="FxSxx_TPR"/>
    <property type="match status" value="1"/>
</dbReference>
<keyword evidence="3" id="KW-1185">Reference proteome</keyword>
<proteinExistence type="predicted"/>
<feature type="domain" description="Orc1-like AAA ATPase" evidence="1">
    <location>
        <begin position="161"/>
        <end position="272"/>
    </location>
</feature>
<dbReference type="Pfam" id="PF13191">
    <property type="entry name" value="AAA_16"/>
    <property type="match status" value="1"/>
</dbReference>
<dbReference type="AlphaFoldDB" id="A0A542DFW6"/>
<dbReference type="InterPro" id="IPR053137">
    <property type="entry name" value="NLR-like"/>
</dbReference>
<dbReference type="Gene3D" id="3.40.50.300">
    <property type="entry name" value="P-loop containing nucleotide triphosphate hydrolases"/>
    <property type="match status" value="1"/>
</dbReference>
<dbReference type="InterPro" id="IPR019734">
    <property type="entry name" value="TPR_rpt"/>
</dbReference>
<dbReference type="PANTHER" id="PTHR46082">
    <property type="entry name" value="ATP/GTP-BINDING PROTEIN-RELATED"/>
    <property type="match status" value="1"/>
</dbReference>
<sequence length="830" mass="89478">MEDVAALVEQVYPAVESAVAAYGSEVLTKAQEAAADGTVGLGQHLLAKLFSRKDSKENVEQAVTDLAGELDDPDFQAALRAQLKKALREDAELAAEIAALLPSGGAKSISVGGDSGGINSTGDNAWNMQIGSVVLPPDTPPIERVPAPPGPIGVPVRPDLFVGREADLAQLEAAMAASDPVVVAAVHGLGGVGKSTLAARYVALHRDERTLIYWITAEQAGSVEQALARLATILRPELAELPAELLPEQALRWLAANEGWLLVLDNVDDPADIRPLLARAGPGRVLITSRRATGWHGLARPLDLDVLTGDESVELLTRIAAHGTDDLTGAEELCRELGGLPLAIEQAGAYLAQTGISPADYHRLLDRHPAVMFDEAAEGADARRTVARIWRVTMDKLDPLSGKVLRVLSWFAPEDIPRWLLDDLASEPELLRAIGKLRAYSMITVDGELLAVHRLVQAVTRVLDDASDMDSAKLALAALAEALGDAGHEDPANWPLYRALRPHAEAVAGHCPDDDLLFWLLNQFGVFQNGQGDADRAIQFLDHAAAVADRVLSPDHPSLLSVRHNLGLALVSAERIEEAVVLHEANLRDTERMLGKDDPHTAIARNCLGLAYRMAGRAEEAITAHQECLADQQRILGSDDPATLRTRNNLAIAYEVAGSTEQAIELYREAIADAERLLGDDHHDTIQLRRNLATTYFNVGRSEEAITLLEWTVADFERTFGVKAWQTFVAYDTLANAYHLAGRIEEAVTLHRTTLAGRERVLGPDHPDTVGSRNNLATACRDAGEPSEAVRLLERALADCARRLPPDHPTTELVRRNLEEARAAVTGSGG</sequence>
<dbReference type="Gene3D" id="1.25.40.10">
    <property type="entry name" value="Tetratricopeptide repeat domain"/>
    <property type="match status" value="2"/>
</dbReference>
<name>A0A542DFW6_AMYCI</name>
<dbReference type="GO" id="GO:0043531">
    <property type="term" value="F:ADP binding"/>
    <property type="evidence" value="ECO:0007669"/>
    <property type="project" value="InterPro"/>
</dbReference>
<accession>A0A542DFW6</accession>
<dbReference type="PANTHER" id="PTHR46082:SF6">
    <property type="entry name" value="AAA+ ATPASE DOMAIN-CONTAINING PROTEIN-RELATED"/>
    <property type="match status" value="1"/>
</dbReference>
<dbReference type="PRINTS" id="PR00364">
    <property type="entry name" value="DISEASERSIST"/>
</dbReference>
<dbReference type="SUPFAM" id="SSF52540">
    <property type="entry name" value="P-loop containing nucleoside triphosphate hydrolases"/>
    <property type="match status" value="1"/>
</dbReference>
<protein>
    <submittedName>
        <fullName evidence="2">Tetratricopeptide (TPR) repeat protein</fullName>
    </submittedName>
</protein>
<dbReference type="Pfam" id="PF13374">
    <property type="entry name" value="TPR_10"/>
    <property type="match status" value="1"/>
</dbReference>
<dbReference type="SMART" id="SM00028">
    <property type="entry name" value="TPR"/>
    <property type="match status" value="6"/>
</dbReference>
<evidence type="ECO:0000313" key="2">
    <source>
        <dbReference type="EMBL" id="TQJ01969.1"/>
    </source>
</evidence>
<dbReference type="RefSeq" id="WP_141996757.1">
    <property type="nucleotide sequence ID" value="NZ_VFML01000001.1"/>
</dbReference>
<dbReference type="SUPFAM" id="SSF48452">
    <property type="entry name" value="TPR-like"/>
    <property type="match status" value="3"/>
</dbReference>
<dbReference type="InterPro" id="IPR041664">
    <property type="entry name" value="AAA_16"/>
</dbReference>
<dbReference type="OrthoDB" id="3885120at2"/>
<dbReference type="Pfam" id="PF13424">
    <property type="entry name" value="TPR_12"/>
    <property type="match status" value="3"/>
</dbReference>
<dbReference type="EMBL" id="VFML01000001">
    <property type="protein sequence ID" value="TQJ01969.1"/>
    <property type="molecule type" value="Genomic_DNA"/>
</dbReference>
<dbReference type="Proteomes" id="UP000320876">
    <property type="component" value="Unassembled WGS sequence"/>
</dbReference>
<comment type="caution">
    <text evidence="2">The sequence shown here is derived from an EMBL/GenBank/DDBJ whole genome shotgun (WGS) entry which is preliminary data.</text>
</comment>
<evidence type="ECO:0000259" key="1">
    <source>
        <dbReference type="Pfam" id="PF13191"/>
    </source>
</evidence>
<reference evidence="2 3" key="1">
    <citation type="submission" date="2019-06" db="EMBL/GenBank/DDBJ databases">
        <title>Sequencing the genomes of 1000 actinobacteria strains.</title>
        <authorList>
            <person name="Klenk H.-P."/>
        </authorList>
    </citation>
    <scope>NUCLEOTIDE SEQUENCE [LARGE SCALE GENOMIC DNA]</scope>
    <source>
        <strain evidence="2 3">DSM 45679</strain>
    </source>
</reference>
<dbReference type="InterPro" id="IPR027417">
    <property type="entry name" value="P-loop_NTPase"/>
</dbReference>
<dbReference type="InterPro" id="IPR011990">
    <property type="entry name" value="TPR-like_helical_dom_sf"/>
</dbReference>
<organism evidence="2 3">
    <name type="scientific">Amycolatopsis cihanbeyliensis</name>
    <dbReference type="NCBI Taxonomy" id="1128664"/>
    <lineage>
        <taxon>Bacteria</taxon>
        <taxon>Bacillati</taxon>
        <taxon>Actinomycetota</taxon>
        <taxon>Actinomycetes</taxon>
        <taxon>Pseudonocardiales</taxon>
        <taxon>Pseudonocardiaceae</taxon>
        <taxon>Amycolatopsis</taxon>
    </lineage>
</organism>
<gene>
    <name evidence="2" type="ORF">FB471_1686</name>
</gene>
<evidence type="ECO:0000313" key="3">
    <source>
        <dbReference type="Proteomes" id="UP000320876"/>
    </source>
</evidence>